<feature type="region of interest" description="Disordered" evidence="7">
    <location>
        <begin position="241"/>
        <end position="261"/>
    </location>
</feature>
<dbReference type="EMBL" id="FOEG01000001">
    <property type="protein sequence ID" value="SEO45355.1"/>
    <property type="molecule type" value="Genomic_DNA"/>
</dbReference>
<dbReference type="SMART" id="SM00479">
    <property type="entry name" value="EXOIII"/>
    <property type="match status" value="1"/>
</dbReference>
<evidence type="ECO:0000256" key="3">
    <source>
        <dbReference type="ARBA" id="ARBA00022839"/>
    </source>
</evidence>
<dbReference type="GO" id="GO:0005829">
    <property type="term" value="C:cytosol"/>
    <property type="evidence" value="ECO:0007669"/>
    <property type="project" value="TreeGrafter"/>
</dbReference>
<gene>
    <name evidence="9" type="ORF">SAMN04488052_101155</name>
</gene>
<keyword evidence="3 9" id="KW-0378">Hydrolase</keyword>
<dbReference type="PANTHER" id="PTHR30231:SF41">
    <property type="entry name" value="DNA POLYMERASE III SUBUNIT EPSILON"/>
    <property type="match status" value="1"/>
</dbReference>
<dbReference type="STRING" id="406100.SAMN04488052_101155"/>
<comment type="subunit">
    <text evidence="5">DNA polymerase III contains a core (composed of alpha, epsilon and theta chains) that associates with a tau subunit. This core dimerizes to form the POLIII' complex. PolIII' associates with the gamma complex (composed of gamma, delta, delta', psi and chi chains) and with the beta chain to form the complete DNA polymerase III complex.</text>
</comment>
<evidence type="ECO:0000313" key="9">
    <source>
        <dbReference type="EMBL" id="SEO45355.1"/>
    </source>
</evidence>
<dbReference type="Proteomes" id="UP000199657">
    <property type="component" value="Unassembled WGS sequence"/>
</dbReference>
<dbReference type="InterPro" id="IPR012337">
    <property type="entry name" value="RNaseH-like_sf"/>
</dbReference>
<accession>A0A1H8PTV3</accession>
<evidence type="ECO:0000256" key="2">
    <source>
        <dbReference type="ARBA" id="ARBA00022722"/>
    </source>
</evidence>
<sequence length="261" mass="28308">MSFRQLKQELHALSELVGARLRRSFHHPLSPRRRASRGCCLGFDRAALLATPVNDARIVVLDTETTGMQPYAGDGLVEIALIEYRGLVPTGREFCSLIHPGRPIPPETTAIHGLGDADVVDAPSLERVLDDVVEFLDGALLVGHHIGFDLRFLNRATLRHLHCQLPFPALNTMVLFQAWTGRHSVFSLDDVADACGITVTDRHNARGDALVCGEIFRVLATSLTAPDATVADLLAISPPDPEYGPHYSRPSARREGGGGTG</sequence>
<evidence type="ECO:0000256" key="4">
    <source>
        <dbReference type="ARBA" id="ARBA00025483"/>
    </source>
</evidence>
<keyword evidence="3 9" id="KW-0269">Exonuclease</keyword>
<dbReference type="GO" id="GO:0008408">
    <property type="term" value="F:3'-5' exonuclease activity"/>
    <property type="evidence" value="ECO:0007669"/>
    <property type="project" value="TreeGrafter"/>
</dbReference>
<dbReference type="SUPFAM" id="SSF53098">
    <property type="entry name" value="Ribonuclease H-like"/>
    <property type="match status" value="1"/>
</dbReference>
<comment type="function">
    <text evidence="4">DNA polymerase III is a complex, multichain enzyme responsible for most of the replicative synthesis in bacteria. The epsilon subunit contain the editing function and is a proofreading 3'-5' exonuclease.</text>
</comment>
<dbReference type="CDD" id="cd06127">
    <property type="entry name" value="DEDDh"/>
    <property type="match status" value="1"/>
</dbReference>
<evidence type="ECO:0000256" key="5">
    <source>
        <dbReference type="ARBA" id="ARBA00026073"/>
    </source>
</evidence>
<evidence type="ECO:0000259" key="8">
    <source>
        <dbReference type="SMART" id="SM00479"/>
    </source>
</evidence>
<evidence type="ECO:0000256" key="6">
    <source>
        <dbReference type="ARBA" id="ARBA00049244"/>
    </source>
</evidence>
<evidence type="ECO:0000256" key="7">
    <source>
        <dbReference type="SAM" id="MobiDB-lite"/>
    </source>
</evidence>
<feature type="compositionally biased region" description="Basic and acidic residues" evidence="7">
    <location>
        <begin position="252"/>
        <end position="261"/>
    </location>
</feature>
<protein>
    <recommendedName>
        <fullName evidence="1">DNA-directed DNA polymerase</fullName>
        <ecNumber evidence="1">2.7.7.7</ecNumber>
    </recommendedName>
</protein>
<proteinExistence type="predicted"/>
<name>A0A1H8PTV3_9GAMM</name>
<keyword evidence="10" id="KW-1185">Reference proteome</keyword>
<keyword evidence="2" id="KW-0540">Nuclease</keyword>
<evidence type="ECO:0000313" key="10">
    <source>
        <dbReference type="Proteomes" id="UP000199657"/>
    </source>
</evidence>
<dbReference type="NCBIfam" id="TIGR00573">
    <property type="entry name" value="dnaq"/>
    <property type="match status" value="1"/>
</dbReference>
<dbReference type="InterPro" id="IPR013520">
    <property type="entry name" value="Ribonucl_H"/>
</dbReference>
<reference evidence="9 10" key="1">
    <citation type="submission" date="2016-10" db="EMBL/GenBank/DDBJ databases">
        <authorList>
            <person name="de Groot N.N."/>
        </authorList>
    </citation>
    <scope>NUCLEOTIDE SEQUENCE [LARGE SCALE GENOMIC DNA]</scope>
    <source>
        <strain evidence="9 10">CGMCC 1.6291</strain>
    </source>
</reference>
<feature type="domain" description="Exonuclease" evidence="8">
    <location>
        <begin position="57"/>
        <end position="225"/>
    </location>
</feature>
<organism evidence="9 10">
    <name type="scientific">Aquisalimonas asiatica</name>
    <dbReference type="NCBI Taxonomy" id="406100"/>
    <lineage>
        <taxon>Bacteria</taxon>
        <taxon>Pseudomonadati</taxon>
        <taxon>Pseudomonadota</taxon>
        <taxon>Gammaproteobacteria</taxon>
        <taxon>Chromatiales</taxon>
        <taxon>Ectothiorhodospiraceae</taxon>
        <taxon>Aquisalimonas</taxon>
    </lineage>
</organism>
<dbReference type="Pfam" id="PF00929">
    <property type="entry name" value="RNase_T"/>
    <property type="match status" value="1"/>
</dbReference>
<dbReference type="InterPro" id="IPR006054">
    <property type="entry name" value="DnaQ"/>
</dbReference>
<dbReference type="GO" id="GO:0045004">
    <property type="term" value="P:DNA replication proofreading"/>
    <property type="evidence" value="ECO:0007669"/>
    <property type="project" value="TreeGrafter"/>
</dbReference>
<dbReference type="FunFam" id="3.30.420.10:FF:000045">
    <property type="entry name" value="3'-5' exonuclease DinG"/>
    <property type="match status" value="1"/>
</dbReference>
<evidence type="ECO:0000256" key="1">
    <source>
        <dbReference type="ARBA" id="ARBA00012417"/>
    </source>
</evidence>
<dbReference type="Gene3D" id="3.30.420.10">
    <property type="entry name" value="Ribonuclease H-like superfamily/Ribonuclease H"/>
    <property type="match status" value="1"/>
</dbReference>
<dbReference type="AlphaFoldDB" id="A0A1H8PTV3"/>
<dbReference type="GO" id="GO:0003887">
    <property type="term" value="F:DNA-directed DNA polymerase activity"/>
    <property type="evidence" value="ECO:0007669"/>
    <property type="project" value="UniProtKB-EC"/>
</dbReference>
<dbReference type="PANTHER" id="PTHR30231">
    <property type="entry name" value="DNA POLYMERASE III SUBUNIT EPSILON"/>
    <property type="match status" value="1"/>
</dbReference>
<dbReference type="EC" id="2.7.7.7" evidence="1"/>
<dbReference type="GO" id="GO:0003677">
    <property type="term" value="F:DNA binding"/>
    <property type="evidence" value="ECO:0007669"/>
    <property type="project" value="InterPro"/>
</dbReference>
<dbReference type="InterPro" id="IPR036397">
    <property type="entry name" value="RNaseH_sf"/>
</dbReference>
<comment type="catalytic activity">
    <reaction evidence="6">
        <text>DNA(n) + a 2'-deoxyribonucleoside 5'-triphosphate = DNA(n+1) + diphosphate</text>
        <dbReference type="Rhea" id="RHEA:22508"/>
        <dbReference type="Rhea" id="RHEA-COMP:17339"/>
        <dbReference type="Rhea" id="RHEA-COMP:17340"/>
        <dbReference type="ChEBI" id="CHEBI:33019"/>
        <dbReference type="ChEBI" id="CHEBI:61560"/>
        <dbReference type="ChEBI" id="CHEBI:173112"/>
        <dbReference type="EC" id="2.7.7.7"/>
    </reaction>
</comment>